<dbReference type="InterPro" id="IPR006224">
    <property type="entry name" value="PsdUridine_synth_RluA-like_CS"/>
</dbReference>
<comment type="caution">
    <text evidence="5">The sequence shown here is derived from an EMBL/GenBank/DDBJ whole genome shotgun (WGS) entry which is preliminary data.</text>
</comment>
<dbReference type="EMBL" id="WJBH02000236">
    <property type="protein sequence ID" value="KAI9549864.1"/>
    <property type="molecule type" value="Genomic_DNA"/>
</dbReference>
<name>A0AAD5KE44_9CRUS</name>
<dbReference type="CDD" id="cd02869">
    <property type="entry name" value="PseudoU_synth_RluA_like"/>
    <property type="match status" value="1"/>
</dbReference>
<dbReference type="Pfam" id="PF00849">
    <property type="entry name" value="PseudoU_synth_2"/>
    <property type="match status" value="1"/>
</dbReference>
<dbReference type="AlphaFoldDB" id="A0AAD5KE44"/>
<evidence type="ECO:0000256" key="1">
    <source>
        <dbReference type="ARBA" id="ARBA00010876"/>
    </source>
</evidence>
<dbReference type="InterPro" id="IPR020103">
    <property type="entry name" value="PsdUridine_synth_cat_dom_sf"/>
</dbReference>
<dbReference type="Gene3D" id="3.30.2350.10">
    <property type="entry name" value="Pseudouridine synthase"/>
    <property type="match status" value="1"/>
</dbReference>
<reference evidence="5" key="1">
    <citation type="submission" date="2022-05" db="EMBL/GenBank/DDBJ databases">
        <title>A multi-omics perspective on studying reproductive biology in Daphnia sinensis.</title>
        <authorList>
            <person name="Jia J."/>
        </authorList>
    </citation>
    <scope>NUCLEOTIDE SEQUENCE</scope>
    <source>
        <strain evidence="5">WSL</strain>
    </source>
</reference>
<dbReference type="GO" id="GO:0003723">
    <property type="term" value="F:RNA binding"/>
    <property type="evidence" value="ECO:0007669"/>
    <property type="project" value="UniProtKB-KW"/>
</dbReference>
<dbReference type="GO" id="GO:0000455">
    <property type="term" value="P:enzyme-directed rRNA pseudouridine synthesis"/>
    <property type="evidence" value="ECO:0007669"/>
    <property type="project" value="TreeGrafter"/>
</dbReference>
<evidence type="ECO:0000313" key="6">
    <source>
        <dbReference type="Proteomes" id="UP000820818"/>
    </source>
</evidence>
<dbReference type="Proteomes" id="UP000820818">
    <property type="component" value="Unassembled WGS sequence"/>
</dbReference>
<dbReference type="PROSITE" id="PS01129">
    <property type="entry name" value="PSI_RLU"/>
    <property type="match status" value="1"/>
</dbReference>
<gene>
    <name evidence="5" type="ORF">GHT06_007223</name>
</gene>
<comment type="similarity">
    <text evidence="1">Belongs to the pseudouridine synthase RluA family.</text>
</comment>
<keyword evidence="2" id="KW-0413">Isomerase</keyword>
<dbReference type="SUPFAM" id="SSF55120">
    <property type="entry name" value="Pseudouridine synthase"/>
    <property type="match status" value="1"/>
</dbReference>
<evidence type="ECO:0000256" key="2">
    <source>
        <dbReference type="ARBA" id="ARBA00023235"/>
    </source>
</evidence>
<dbReference type="PROSITE" id="PS50889">
    <property type="entry name" value="S4"/>
    <property type="match status" value="1"/>
</dbReference>
<feature type="domain" description="Pseudouridine synthase RsuA/RluA-like" evidence="4">
    <location>
        <begin position="47"/>
        <end position="197"/>
    </location>
</feature>
<accession>A0AAD5KE44</accession>
<proteinExistence type="inferred from homology"/>
<dbReference type="GO" id="GO:0009982">
    <property type="term" value="F:pseudouridine synthase activity"/>
    <property type="evidence" value="ECO:0007669"/>
    <property type="project" value="InterPro"/>
</dbReference>
<evidence type="ECO:0000256" key="3">
    <source>
        <dbReference type="PROSITE-ProRule" id="PRU00182"/>
    </source>
</evidence>
<keyword evidence="6" id="KW-1185">Reference proteome</keyword>
<keyword evidence="3" id="KW-0694">RNA-binding</keyword>
<evidence type="ECO:0000259" key="4">
    <source>
        <dbReference type="Pfam" id="PF00849"/>
    </source>
</evidence>
<dbReference type="PANTHER" id="PTHR21600">
    <property type="entry name" value="MITOCHONDRIAL RNA PSEUDOURIDINE SYNTHASE"/>
    <property type="match status" value="1"/>
</dbReference>
<dbReference type="PANTHER" id="PTHR21600:SF44">
    <property type="entry name" value="RIBOSOMAL LARGE SUBUNIT PSEUDOURIDINE SYNTHASE D"/>
    <property type="match status" value="1"/>
</dbReference>
<sequence length="231" mass="26450">MVDNQVVKPNFRIKPNQTITVIFPDIADDGTIEPDEVPLDIVYEDEDVMVINKPAGLVCHPGIGNKRGTLLNGLMYYWQKNLKEGEEITAEDRPGLVHRIDKDTSGLLLIAKNQYSLAHLARQFFYHTIERRYWALIWGEPDDLSGTINVHIGRSPHDPTVIMPFPDGETGKYAVTHYKVIEPMYYVSLVECQLGNGTDAPNSCTHEISRTPPLYGRTIWWQPHLKRHYFH</sequence>
<evidence type="ECO:0000313" key="5">
    <source>
        <dbReference type="EMBL" id="KAI9549864.1"/>
    </source>
</evidence>
<protein>
    <recommendedName>
        <fullName evidence="4">Pseudouridine synthase RsuA/RluA-like domain-containing protein</fullName>
    </recommendedName>
</protein>
<dbReference type="InterPro" id="IPR050188">
    <property type="entry name" value="RluA_PseudoU_synthase"/>
</dbReference>
<organism evidence="5 6">
    <name type="scientific">Daphnia sinensis</name>
    <dbReference type="NCBI Taxonomy" id="1820382"/>
    <lineage>
        <taxon>Eukaryota</taxon>
        <taxon>Metazoa</taxon>
        <taxon>Ecdysozoa</taxon>
        <taxon>Arthropoda</taxon>
        <taxon>Crustacea</taxon>
        <taxon>Branchiopoda</taxon>
        <taxon>Diplostraca</taxon>
        <taxon>Cladocera</taxon>
        <taxon>Anomopoda</taxon>
        <taxon>Daphniidae</taxon>
        <taxon>Daphnia</taxon>
        <taxon>Daphnia similis group</taxon>
    </lineage>
</organism>
<dbReference type="InterPro" id="IPR006145">
    <property type="entry name" value="PsdUridine_synth_RsuA/RluA"/>
</dbReference>